<feature type="region of interest" description="Disordered" evidence="1">
    <location>
        <begin position="221"/>
        <end position="258"/>
    </location>
</feature>
<dbReference type="Proteomes" id="UP000705508">
    <property type="component" value="Unassembled WGS sequence"/>
</dbReference>
<keyword evidence="2" id="KW-1133">Transmembrane helix</keyword>
<name>A0A939BGF4_9CLOT</name>
<dbReference type="RefSeq" id="WP_204905672.1">
    <property type="nucleotide sequence ID" value="NZ_JACJKS010000003.1"/>
</dbReference>
<keyword evidence="2" id="KW-0472">Membrane</keyword>
<reference evidence="4" key="2">
    <citation type="journal article" date="2021" name="Sci. Rep.">
        <title>The distribution of antibiotic resistance genes in chicken gut microbiota commensals.</title>
        <authorList>
            <person name="Juricova H."/>
            <person name="Matiasovicova J."/>
            <person name="Kubasova T."/>
            <person name="Cejkova D."/>
            <person name="Rychlik I."/>
        </authorList>
    </citation>
    <scope>NUCLEOTIDE SEQUENCE</scope>
    <source>
        <strain evidence="4">An582</strain>
    </source>
</reference>
<keyword evidence="2" id="KW-0812">Transmembrane</keyword>
<feature type="compositionally biased region" description="Low complexity" evidence="1">
    <location>
        <begin position="226"/>
        <end position="239"/>
    </location>
</feature>
<evidence type="ECO:0000256" key="1">
    <source>
        <dbReference type="SAM" id="MobiDB-lite"/>
    </source>
</evidence>
<organism evidence="4 5">
    <name type="scientific">Mordavella massiliensis</name>
    <dbReference type="NCBI Taxonomy" id="1871024"/>
    <lineage>
        <taxon>Bacteria</taxon>
        <taxon>Bacillati</taxon>
        <taxon>Bacillota</taxon>
        <taxon>Clostridia</taxon>
        <taxon>Eubacteriales</taxon>
        <taxon>Clostridiaceae</taxon>
        <taxon>Mordavella</taxon>
    </lineage>
</organism>
<evidence type="ECO:0000256" key="2">
    <source>
        <dbReference type="SAM" id="Phobius"/>
    </source>
</evidence>
<reference evidence="4" key="1">
    <citation type="submission" date="2020-08" db="EMBL/GenBank/DDBJ databases">
        <authorList>
            <person name="Cejkova D."/>
            <person name="Kubasova T."/>
            <person name="Jahodarova E."/>
            <person name="Rychlik I."/>
        </authorList>
    </citation>
    <scope>NUCLEOTIDE SEQUENCE</scope>
    <source>
        <strain evidence="4">An582</strain>
    </source>
</reference>
<sequence>MNEKLKEAFDQIHAEESLKQHTRDYLAREVYSGKRAHRSRPARRLLPAAAAACVLLAAGVCGGWMFFTPTACISIDVNPSLELGINRFDRIISVKGYNEEGEAIAEALDIRYMPYEEAVDAVLESGEFAAYLTDDAAVTFTVAGRDTEQSSRILGHVERCTEGHANTYCHAGTAGEMEDAHHAGMSVGKYRAWLALREAGLDLTQEEVQDMTMRQIRDLLEEAGADPDAAASSPPADNEAGTHHRSEGQHGHGRHGNS</sequence>
<feature type="domain" description="Anti-sigma factor RsgI-like middle" evidence="3">
    <location>
        <begin position="71"/>
        <end position="194"/>
    </location>
</feature>
<evidence type="ECO:0000259" key="3">
    <source>
        <dbReference type="Pfam" id="PF23750"/>
    </source>
</evidence>
<protein>
    <recommendedName>
        <fullName evidence="3">Anti-sigma factor RsgI-like middle domain-containing protein</fullName>
    </recommendedName>
</protein>
<comment type="caution">
    <text evidence="4">The sequence shown here is derived from an EMBL/GenBank/DDBJ whole genome shotgun (WGS) entry which is preliminary data.</text>
</comment>
<feature type="compositionally biased region" description="Basic and acidic residues" evidence="1">
    <location>
        <begin position="240"/>
        <end position="250"/>
    </location>
</feature>
<evidence type="ECO:0000313" key="5">
    <source>
        <dbReference type="Proteomes" id="UP000705508"/>
    </source>
</evidence>
<proteinExistence type="predicted"/>
<evidence type="ECO:0000313" key="4">
    <source>
        <dbReference type="EMBL" id="MBM6947621.1"/>
    </source>
</evidence>
<feature type="transmembrane region" description="Helical" evidence="2">
    <location>
        <begin position="45"/>
        <end position="67"/>
    </location>
</feature>
<dbReference type="InterPro" id="IPR055431">
    <property type="entry name" value="RsgI_M"/>
</dbReference>
<dbReference type="EMBL" id="JACJKS010000003">
    <property type="protein sequence ID" value="MBM6947621.1"/>
    <property type="molecule type" value="Genomic_DNA"/>
</dbReference>
<dbReference type="Pfam" id="PF23750">
    <property type="entry name" value="RsgI_M"/>
    <property type="match status" value="1"/>
</dbReference>
<gene>
    <name evidence="4" type="ORF">H6A20_02945</name>
</gene>
<dbReference type="AlphaFoldDB" id="A0A939BGF4"/>
<accession>A0A939BGF4</accession>